<dbReference type="InterPro" id="IPR015168">
    <property type="entry name" value="SsuA/THI5"/>
</dbReference>
<reference evidence="2 3" key="1">
    <citation type="submission" date="2020-08" db="EMBL/GenBank/DDBJ databases">
        <title>Genomic Encyclopedia of Type Strains, Phase IV (KMG-IV): sequencing the most valuable type-strain genomes for metagenomic binning, comparative biology and taxonomic classification.</title>
        <authorList>
            <person name="Goeker M."/>
        </authorList>
    </citation>
    <scope>NUCLEOTIDE SEQUENCE [LARGE SCALE GENOMIC DNA]</scope>
    <source>
        <strain evidence="2 3">DSM 102238</strain>
    </source>
</reference>
<protein>
    <submittedName>
        <fullName evidence="2">NitT/TauT family transport system substrate-binding protein</fullName>
    </submittedName>
</protein>
<comment type="caution">
    <text evidence="2">The sequence shown here is derived from an EMBL/GenBank/DDBJ whole genome shotgun (WGS) entry which is preliminary data.</text>
</comment>
<name>A0A7W6H5T3_9HYPH</name>
<dbReference type="Gene3D" id="3.40.190.10">
    <property type="entry name" value="Periplasmic binding protein-like II"/>
    <property type="match status" value="1"/>
</dbReference>
<organism evidence="2 3">
    <name type="scientific">Aureimonas pseudogalii</name>
    <dbReference type="NCBI Taxonomy" id="1744844"/>
    <lineage>
        <taxon>Bacteria</taxon>
        <taxon>Pseudomonadati</taxon>
        <taxon>Pseudomonadota</taxon>
        <taxon>Alphaproteobacteria</taxon>
        <taxon>Hyphomicrobiales</taxon>
        <taxon>Aurantimonadaceae</taxon>
        <taxon>Aureimonas</taxon>
    </lineage>
</organism>
<dbReference type="AlphaFoldDB" id="A0A7W6H5T3"/>
<gene>
    <name evidence="2" type="ORF">GGR04_002919</name>
</gene>
<sequence>MEFQVAGTGGHTVRGGQVPAVLAGGAELTVGGPMVTMKMLEDGEDRLVSFCAVAAGNPWILAGPAGAPTVELEDLAGKTIVDVANVGTATMTFLWLLAKVGIELSSVTLVPGSGDEAADVASVAAGTYDFALHSLHALAPYIVSGRLSISAELAGPTGAVPWSAYIARPERIAAMRSEFVAFVRAIARAQAFMAMEPAIFTAKLVSEAYPGYPLDGLVAGFDGYHASGVLAPSPAISRADFERFSALLVDVGWLQRAASFDILVDNSLADAAVHVLSKRERKA</sequence>
<evidence type="ECO:0000259" key="1">
    <source>
        <dbReference type="Pfam" id="PF09084"/>
    </source>
</evidence>
<evidence type="ECO:0000313" key="2">
    <source>
        <dbReference type="EMBL" id="MBB3999064.1"/>
    </source>
</evidence>
<dbReference type="EMBL" id="JACIEK010000007">
    <property type="protein sequence ID" value="MBB3999064.1"/>
    <property type="molecule type" value="Genomic_DNA"/>
</dbReference>
<keyword evidence="3" id="KW-1185">Reference proteome</keyword>
<dbReference type="Pfam" id="PF09084">
    <property type="entry name" value="NMT1"/>
    <property type="match status" value="1"/>
</dbReference>
<accession>A0A7W6H5T3</accession>
<dbReference type="SUPFAM" id="SSF53850">
    <property type="entry name" value="Periplasmic binding protein-like II"/>
    <property type="match status" value="1"/>
</dbReference>
<evidence type="ECO:0000313" key="3">
    <source>
        <dbReference type="Proteomes" id="UP000542776"/>
    </source>
</evidence>
<proteinExistence type="predicted"/>
<feature type="domain" description="SsuA/THI5-like" evidence="1">
    <location>
        <begin position="17"/>
        <end position="197"/>
    </location>
</feature>
<dbReference type="Proteomes" id="UP000542776">
    <property type="component" value="Unassembled WGS sequence"/>
</dbReference>